<proteinExistence type="predicted"/>
<accession>A0A0E9S5H5</accession>
<reference evidence="1" key="1">
    <citation type="submission" date="2014-11" db="EMBL/GenBank/DDBJ databases">
        <authorList>
            <person name="Amaro Gonzalez C."/>
        </authorList>
    </citation>
    <scope>NUCLEOTIDE SEQUENCE</scope>
</reference>
<reference evidence="1" key="2">
    <citation type="journal article" date="2015" name="Fish Shellfish Immunol.">
        <title>Early steps in the European eel (Anguilla anguilla)-Vibrio vulnificus interaction in the gills: Role of the RtxA13 toxin.</title>
        <authorList>
            <person name="Callol A."/>
            <person name="Pajuelo D."/>
            <person name="Ebbesson L."/>
            <person name="Teles M."/>
            <person name="MacKenzie S."/>
            <person name="Amaro C."/>
        </authorList>
    </citation>
    <scope>NUCLEOTIDE SEQUENCE</scope>
</reference>
<organism evidence="1">
    <name type="scientific">Anguilla anguilla</name>
    <name type="common">European freshwater eel</name>
    <name type="synonym">Muraena anguilla</name>
    <dbReference type="NCBI Taxonomy" id="7936"/>
    <lineage>
        <taxon>Eukaryota</taxon>
        <taxon>Metazoa</taxon>
        <taxon>Chordata</taxon>
        <taxon>Craniata</taxon>
        <taxon>Vertebrata</taxon>
        <taxon>Euteleostomi</taxon>
        <taxon>Actinopterygii</taxon>
        <taxon>Neopterygii</taxon>
        <taxon>Teleostei</taxon>
        <taxon>Anguilliformes</taxon>
        <taxon>Anguillidae</taxon>
        <taxon>Anguilla</taxon>
    </lineage>
</organism>
<evidence type="ECO:0000313" key="1">
    <source>
        <dbReference type="EMBL" id="JAH36684.1"/>
    </source>
</evidence>
<protein>
    <submittedName>
        <fullName evidence="1">Uncharacterized protein</fullName>
    </submittedName>
</protein>
<name>A0A0E9S5H5_ANGAN</name>
<dbReference type="AlphaFoldDB" id="A0A0E9S5H5"/>
<dbReference type="EMBL" id="GBXM01071893">
    <property type="protein sequence ID" value="JAH36684.1"/>
    <property type="molecule type" value="Transcribed_RNA"/>
</dbReference>
<sequence length="19" mass="2195">MIKAPWSVVTFVESDWCPV</sequence>